<sequence>MSNPNLETGHPNLSLPEIAVEDEEPSQINPSHSQSVPNLENNSSPLFSIGIYLDEEIISVSTVLHGSQRKLLIHDEPAKLYFGVGEIQIGNNIPKDEAGCSFNSFNLYSLIKEPSTGRDIFTGLALSSEDILTEYFKQLGHQVMGIANNNNIDNTVLTVPFLLSSLKKKRIKTSMQNAGFQKLRICPSFVTTGVTYKRDSRIKIPLAVNERSRVSVILVIHASHTTFSMAIIKVGHKYITPADIVGPIVPLRDTQIFISCQQKLFTNKKLSEMELKFIKPIYEEAFNRLRPKVKPENGILVQKYKNQSELKALITSLCTRINYTTKSVVGGPLAGAALFASQPNLTLYGLSRMSLSIGSAREDIKKHLNINLPFVPGWGFVQPVLPSNEQEYVVREVIPGGKLFSNVGTYKIVHQNDKDFIIEIDEDGIITVSTNPILQ</sequence>
<keyword evidence="2" id="KW-1185">Reference proteome</keyword>
<organism evidence="1 2">
    <name type="scientific">Allacma fusca</name>
    <dbReference type="NCBI Taxonomy" id="39272"/>
    <lineage>
        <taxon>Eukaryota</taxon>
        <taxon>Metazoa</taxon>
        <taxon>Ecdysozoa</taxon>
        <taxon>Arthropoda</taxon>
        <taxon>Hexapoda</taxon>
        <taxon>Collembola</taxon>
        <taxon>Symphypleona</taxon>
        <taxon>Sminthuridae</taxon>
        <taxon>Allacma</taxon>
    </lineage>
</organism>
<protein>
    <submittedName>
        <fullName evidence="1">Uncharacterized protein</fullName>
    </submittedName>
</protein>
<evidence type="ECO:0000313" key="2">
    <source>
        <dbReference type="Proteomes" id="UP000708208"/>
    </source>
</evidence>
<dbReference type="AlphaFoldDB" id="A0A8J2Q5R8"/>
<name>A0A8J2Q5R8_9HEXA</name>
<feature type="non-terminal residue" evidence="1">
    <location>
        <position position="439"/>
    </location>
</feature>
<gene>
    <name evidence="1" type="ORF">AFUS01_LOCUS44397</name>
</gene>
<comment type="caution">
    <text evidence="1">The sequence shown here is derived from an EMBL/GenBank/DDBJ whole genome shotgun (WGS) entry which is preliminary data.</text>
</comment>
<proteinExistence type="predicted"/>
<evidence type="ECO:0000313" key="1">
    <source>
        <dbReference type="EMBL" id="CAG7834961.1"/>
    </source>
</evidence>
<dbReference type="Proteomes" id="UP000708208">
    <property type="component" value="Unassembled WGS sequence"/>
</dbReference>
<reference evidence="1" key="1">
    <citation type="submission" date="2021-06" db="EMBL/GenBank/DDBJ databases">
        <authorList>
            <person name="Hodson N. C."/>
            <person name="Mongue J. A."/>
            <person name="Jaron S. K."/>
        </authorList>
    </citation>
    <scope>NUCLEOTIDE SEQUENCE</scope>
</reference>
<dbReference type="EMBL" id="CAJVCH010570455">
    <property type="protein sequence ID" value="CAG7834961.1"/>
    <property type="molecule type" value="Genomic_DNA"/>
</dbReference>
<accession>A0A8J2Q5R8</accession>